<comment type="caution">
    <text evidence="1">The sequence shown here is derived from an EMBL/GenBank/DDBJ whole genome shotgun (WGS) entry which is preliminary data.</text>
</comment>
<protein>
    <submittedName>
        <fullName evidence="1">Uncharacterized protein</fullName>
    </submittedName>
</protein>
<proteinExistence type="predicted"/>
<dbReference type="Proteomes" id="UP001057279">
    <property type="component" value="Linkage Group LG03"/>
</dbReference>
<reference evidence="1" key="1">
    <citation type="submission" date="2022-03" db="EMBL/GenBank/DDBJ databases">
        <title>Genomic analyses of argali, domestic sheep and their hybrids provide insights into chromosomal evolution, heterosis and genetic basis of agronomic traits.</title>
        <authorList>
            <person name="Li M."/>
        </authorList>
    </citation>
    <scope>NUCLEOTIDE SEQUENCE</scope>
    <source>
        <strain evidence="1">F1 hybrid</strain>
    </source>
</reference>
<dbReference type="EMBL" id="CM043028">
    <property type="protein sequence ID" value="KAI4585997.1"/>
    <property type="molecule type" value="Genomic_DNA"/>
</dbReference>
<gene>
    <name evidence="1" type="ORF">MJG53_003784</name>
</gene>
<evidence type="ECO:0000313" key="2">
    <source>
        <dbReference type="Proteomes" id="UP001057279"/>
    </source>
</evidence>
<organism evidence="1 2">
    <name type="scientific">Ovis ammon polii x Ovis aries</name>
    <dbReference type="NCBI Taxonomy" id="2918886"/>
    <lineage>
        <taxon>Eukaryota</taxon>
        <taxon>Metazoa</taxon>
        <taxon>Chordata</taxon>
        <taxon>Craniata</taxon>
        <taxon>Vertebrata</taxon>
        <taxon>Euteleostomi</taxon>
        <taxon>Mammalia</taxon>
        <taxon>Eutheria</taxon>
        <taxon>Laurasiatheria</taxon>
        <taxon>Artiodactyla</taxon>
        <taxon>Ruminantia</taxon>
        <taxon>Pecora</taxon>
        <taxon>Bovidae</taxon>
        <taxon>Caprinae</taxon>
        <taxon>Ovis</taxon>
    </lineage>
</organism>
<name>A0ACB9V8G0_9CETA</name>
<keyword evidence="2" id="KW-1185">Reference proteome</keyword>
<sequence length="678" mass="76227">MLQEARVDLIDLGLCNSTRWYNGRIRSTNVCAGYPEGKIDTCQVIYPTSNPFKICQEPMARDKAKPCELDQEKYDADDNVKIICLGDSAVGKSKLMERFLMDGFQPQQLSTYALTLYKHTATVDGKTVLVDFWDTAGQERFQRMHASYYHKAHACILVFDVQRKITYRNLSTWYTELREFRPEIPCIVVANKIDADRKMTQKSFNFAKKFSLPLYFVSAADGTNVVKLFSDAIRLAVSYKQNSRDFMDEVLQELENLVTVLFCLGKCLVTKLVFRFLMWVKCAASDDFFFKEGGLHAATAGRGAHEHSGSHEALICVAGHRKGGSYSEKVPQLLNDPFESIDYPLEDTEASPSTARLQGGVSGQSRSCSISRDRQQWKCEEITAAVLCFKAQDLDRLGTKYSEGICRRGDQARPPKSVHRKRCRARAELLFEHPPSQSHRLSSLVAGNGWSPERRGECVSHRPMAVFTVQLQAEEPMNILAESGLRTRVSWEATEAVICVAGHQKGGSYSQKVPQLLNDPFESIDCPSEDTERKEARGRARGGERAGTRGSVGDACGERVQILPAGPSPAESADVEIRHDLPSVHRKRCRARAELPCEHPPSQSHRLSSLVAGNGWSPERRGERVSRRPMERDDAGLRLPDSKDPGERKRFTSSYDKNPDSAEWTTVWVAREKPEQMF</sequence>
<evidence type="ECO:0000313" key="1">
    <source>
        <dbReference type="EMBL" id="KAI4585997.1"/>
    </source>
</evidence>
<accession>A0ACB9V8G0</accession>